<protein>
    <recommendedName>
        <fullName evidence="4">DUF2924 domain-containing protein</fullName>
    </recommendedName>
</protein>
<feature type="region of interest" description="Disordered" evidence="1">
    <location>
        <begin position="60"/>
        <end position="105"/>
    </location>
</feature>
<feature type="compositionally biased region" description="Polar residues" evidence="1">
    <location>
        <begin position="93"/>
        <end position="102"/>
    </location>
</feature>
<dbReference type="InterPro" id="IPR021322">
    <property type="entry name" value="DUF2924"/>
</dbReference>
<dbReference type="Proteomes" id="UP001161391">
    <property type="component" value="Unassembled WGS sequence"/>
</dbReference>
<evidence type="ECO:0000313" key="2">
    <source>
        <dbReference type="EMBL" id="GLQ24218.1"/>
    </source>
</evidence>
<comment type="caution">
    <text evidence="2">The sequence shown here is derived from an EMBL/GenBank/DDBJ whole genome shotgun (WGS) entry which is preliminary data.</text>
</comment>
<dbReference type="RefSeq" id="WP_284390414.1">
    <property type="nucleotide sequence ID" value="NZ_BSNK01000002.1"/>
</dbReference>
<evidence type="ECO:0000313" key="3">
    <source>
        <dbReference type="Proteomes" id="UP001161391"/>
    </source>
</evidence>
<gene>
    <name evidence="2" type="ORF">GCM10007853_20920</name>
</gene>
<name>A0ABQ5VBN3_9PROT</name>
<dbReference type="Pfam" id="PF11149">
    <property type="entry name" value="DUF2924"/>
    <property type="match status" value="1"/>
</dbReference>
<evidence type="ECO:0000256" key="1">
    <source>
        <dbReference type="SAM" id="MobiDB-lite"/>
    </source>
</evidence>
<dbReference type="EMBL" id="BSNK01000002">
    <property type="protein sequence ID" value="GLQ24218.1"/>
    <property type="molecule type" value="Genomic_DNA"/>
</dbReference>
<feature type="compositionally biased region" description="Polar residues" evidence="1">
    <location>
        <begin position="67"/>
        <end position="80"/>
    </location>
</feature>
<proteinExistence type="predicted"/>
<organism evidence="2 3">
    <name type="scientific">Algimonas ampicilliniresistens</name>
    <dbReference type="NCBI Taxonomy" id="1298735"/>
    <lineage>
        <taxon>Bacteria</taxon>
        <taxon>Pseudomonadati</taxon>
        <taxon>Pseudomonadota</taxon>
        <taxon>Alphaproteobacteria</taxon>
        <taxon>Maricaulales</taxon>
        <taxon>Robiginitomaculaceae</taxon>
        <taxon>Algimonas</taxon>
    </lineage>
</organism>
<accession>A0ABQ5VBN3</accession>
<sequence length="169" mass="18206">MNATRKVAQGLAALESLDHSGLKARWKKEISRSAPKAASRLFLLRALSYELQAKHAPGLSKADQKVLSRSSGNTITQDSPITDIADADADGSVASTTRSSPSKPRIALVPGSRLVREWNGKPYTVSVIEEGFVYKDKVWSSLSAIAKDITGAHWSGPRFFGLNTSTVSH</sequence>
<keyword evidence="3" id="KW-1185">Reference proteome</keyword>
<reference evidence="2" key="1">
    <citation type="journal article" date="2014" name="Int. J. Syst. Evol. Microbiol.">
        <title>Complete genome of a new Firmicutes species belonging to the dominant human colonic microbiota ('Ruminococcus bicirculans') reveals two chromosomes and a selective capacity to utilize plant glucans.</title>
        <authorList>
            <consortium name="NISC Comparative Sequencing Program"/>
            <person name="Wegmann U."/>
            <person name="Louis P."/>
            <person name="Goesmann A."/>
            <person name="Henrissat B."/>
            <person name="Duncan S.H."/>
            <person name="Flint H.J."/>
        </authorList>
    </citation>
    <scope>NUCLEOTIDE SEQUENCE</scope>
    <source>
        <strain evidence="2">NBRC 108219</strain>
    </source>
</reference>
<evidence type="ECO:0008006" key="4">
    <source>
        <dbReference type="Google" id="ProtNLM"/>
    </source>
</evidence>
<reference evidence="2" key="2">
    <citation type="submission" date="2023-01" db="EMBL/GenBank/DDBJ databases">
        <title>Draft genome sequence of Algimonas ampicilliniresistens strain NBRC 108219.</title>
        <authorList>
            <person name="Sun Q."/>
            <person name="Mori K."/>
        </authorList>
    </citation>
    <scope>NUCLEOTIDE SEQUENCE</scope>
    <source>
        <strain evidence="2">NBRC 108219</strain>
    </source>
</reference>